<name>A0A8S5RE46_9VIRU</name>
<sequence length="57" mass="6909">MGIMTMLVNMAYTLQKLYRSTLVNRWLIQIIRNIHGLLSRFKMYAMYLILKFQILLQ</sequence>
<protein>
    <submittedName>
        <fullName evidence="1">Uncharacterized protein</fullName>
    </submittedName>
</protein>
<accession>A0A8S5RE46</accession>
<evidence type="ECO:0000313" key="1">
    <source>
        <dbReference type="EMBL" id="DAE29341.1"/>
    </source>
</evidence>
<organism evidence="1">
    <name type="scientific">virus sp. ctx9V1</name>
    <dbReference type="NCBI Taxonomy" id="2828001"/>
    <lineage>
        <taxon>Viruses</taxon>
    </lineage>
</organism>
<dbReference type="EMBL" id="BK059093">
    <property type="protein sequence ID" value="DAE29341.1"/>
    <property type="molecule type" value="Genomic_DNA"/>
</dbReference>
<reference evidence="1" key="1">
    <citation type="journal article" date="2021" name="Proc. Natl. Acad. Sci. U.S.A.">
        <title>A Catalog of Tens of Thousands of Viruses from Human Metagenomes Reveals Hidden Associations with Chronic Diseases.</title>
        <authorList>
            <person name="Tisza M.J."/>
            <person name="Buck C.B."/>
        </authorList>
    </citation>
    <scope>NUCLEOTIDE SEQUENCE</scope>
    <source>
        <strain evidence="1">Ctx9V1</strain>
    </source>
</reference>
<proteinExistence type="predicted"/>